<keyword evidence="4" id="KW-1185">Reference proteome</keyword>
<accession>A0A0D7BW55</accession>
<dbReference type="Gene3D" id="3.60.20.30">
    <property type="entry name" value="(Glycosyl)asparaginase"/>
    <property type="match status" value="1"/>
</dbReference>
<feature type="active site" description="Nucleophile" evidence="1">
    <location>
        <position position="170"/>
    </location>
</feature>
<dbReference type="PANTHER" id="PTHR10188:SF8">
    <property type="entry name" value="THREONINE ASPARTASE 1"/>
    <property type="match status" value="1"/>
</dbReference>
<evidence type="ECO:0000256" key="1">
    <source>
        <dbReference type="PIRSR" id="PIRSR600246-1"/>
    </source>
</evidence>
<reference evidence="3 4" key="1">
    <citation type="journal article" date="2015" name="Fungal Genet. Biol.">
        <title>Evolution of novel wood decay mechanisms in Agaricales revealed by the genome sequences of Fistulina hepatica and Cylindrobasidium torrendii.</title>
        <authorList>
            <person name="Floudas D."/>
            <person name="Held B.W."/>
            <person name="Riley R."/>
            <person name="Nagy L.G."/>
            <person name="Koehler G."/>
            <person name="Ransdell A.S."/>
            <person name="Younus H."/>
            <person name="Chow J."/>
            <person name="Chiniquy J."/>
            <person name="Lipzen A."/>
            <person name="Tritt A."/>
            <person name="Sun H."/>
            <person name="Haridas S."/>
            <person name="LaButti K."/>
            <person name="Ohm R.A."/>
            <person name="Kues U."/>
            <person name="Blanchette R.A."/>
            <person name="Grigoriev I.V."/>
            <person name="Minto R.E."/>
            <person name="Hibbett D.S."/>
        </authorList>
    </citation>
    <scope>NUCLEOTIDE SEQUENCE [LARGE SCALE GENOMIC DNA]</scope>
    <source>
        <strain evidence="3 4">FP15055 ss-10</strain>
    </source>
</reference>
<organism evidence="3 4">
    <name type="scientific">Cylindrobasidium torrendii FP15055 ss-10</name>
    <dbReference type="NCBI Taxonomy" id="1314674"/>
    <lineage>
        <taxon>Eukaryota</taxon>
        <taxon>Fungi</taxon>
        <taxon>Dikarya</taxon>
        <taxon>Basidiomycota</taxon>
        <taxon>Agaricomycotina</taxon>
        <taxon>Agaricomycetes</taxon>
        <taxon>Agaricomycetidae</taxon>
        <taxon>Agaricales</taxon>
        <taxon>Marasmiineae</taxon>
        <taxon>Physalacriaceae</taxon>
        <taxon>Cylindrobasidium</taxon>
    </lineage>
</organism>
<dbReference type="Pfam" id="PF01112">
    <property type="entry name" value="Asparaginase_2"/>
    <property type="match status" value="1"/>
</dbReference>
<dbReference type="Proteomes" id="UP000054007">
    <property type="component" value="Unassembled WGS sequence"/>
</dbReference>
<dbReference type="STRING" id="1314674.A0A0D7BW55"/>
<dbReference type="AlphaFoldDB" id="A0A0D7BW55"/>
<dbReference type="SUPFAM" id="SSF56235">
    <property type="entry name" value="N-terminal nucleophile aminohydrolases (Ntn hydrolases)"/>
    <property type="match status" value="1"/>
</dbReference>
<name>A0A0D7BW55_9AGAR</name>
<evidence type="ECO:0000256" key="2">
    <source>
        <dbReference type="PIRSR" id="PIRSR600246-3"/>
    </source>
</evidence>
<dbReference type="GO" id="GO:0005737">
    <property type="term" value="C:cytoplasm"/>
    <property type="evidence" value="ECO:0007669"/>
    <property type="project" value="TreeGrafter"/>
</dbReference>
<dbReference type="GO" id="GO:0004298">
    <property type="term" value="F:threonine-type endopeptidase activity"/>
    <property type="evidence" value="ECO:0007669"/>
    <property type="project" value="InterPro"/>
</dbReference>
<dbReference type="InterPro" id="IPR037464">
    <property type="entry name" value="Taspase1"/>
</dbReference>
<dbReference type="CDD" id="cd04514">
    <property type="entry name" value="Taspase1_like"/>
    <property type="match status" value="1"/>
</dbReference>
<feature type="site" description="Cleavage; by autolysis" evidence="2">
    <location>
        <begin position="169"/>
        <end position="170"/>
    </location>
</feature>
<dbReference type="EMBL" id="KN880431">
    <property type="protein sequence ID" value="KIY74424.1"/>
    <property type="molecule type" value="Genomic_DNA"/>
</dbReference>
<evidence type="ECO:0000313" key="4">
    <source>
        <dbReference type="Proteomes" id="UP000054007"/>
    </source>
</evidence>
<sequence>MFIAVHGGAGNLSQKSDKEVRKILRTACQCAQAENDTSPRDVIQHVETAIKVLEDADVFNAGYGSNLTLSQTVECDASIMSARLQDFGAVGSLASVRNPIRVARELLGVNRVPDSLGRIQPMLLVGQGAQDFAQRFPDTIVPPESLITPKARELWLRWTNDGNDEVMQDTVGAIAFGKGDDGLLDGAAGVSSGGLLLKYPGRVGEAAIYGAGCWADMQNGIGILCSISGAGEYIMRAALAKSASEAVSKALQFDEDIHDALEQVFTSFCNNTKRRDPRRPNAGAIIMTSVEKEDDVQVRLWVVFTAASMSIAYKSPGMPKVKSEVLRHPNPTASDPSIYITAITLE</sequence>
<evidence type="ECO:0000313" key="3">
    <source>
        <dbReference type="EMBL" id="KIY74424.1"/>
    </source>
</evidence>
<dbReference type="PANTHER" id="PTHR10188">
    <property type="entry name" value="L-ASPARAGINASE"/>
    <property type="match status" value="1"/>
</dbReference>
<dbReference type="InterPro" id="IPR000246">
    <property type="entry name" value="Peptidase_T2"/>
</dbReference>
<gene>
    <name evidence="3" type="ORF">CYLTODRAFT_439315</name>
</gene>
<dbReference type="OrthoDB" id="77601at2759"/>
<proteinExistence type="predicted"/>
<protein>
    <submittedName>
        <fullName evidence="3">N-terminal nucleophile aminohydrolase</fullName>
    </submittedName>
</protein>
<keyword evidence="3" id="KW-0378">Hydrolase</keyword>
<dbReference type="GO" id="GO:0051604">
    <property type="term" value="P:protein maturation"/>
    <property type="evidence" value="ECO:0007669"/>
    <property type="project" value="TreeGrafter"/>
</dbReference>
<dbReference type="InterPro" id="IPR029055">
    <property type="entry name" value="Ntn_hydrolases_N"/>
</dbReference>